<dbReference type="EMBL" id="AP023321">
    <property type="protein sequence ID" value="BCI61188.1"/>
    <property type="molecule type" value="Genomic_DNA"/>
</dbReference>
<keyword evidence="3" id="KW-1185">Reference proteome</keyword>
<dbReference type="Pfam" id="PF20097">
    <property type="entry name" value="DUF6487"/>
    <property type="match status" value="1"/>
</dbReference>
<sequence length="79" mass="8756">MNCPFCGAQMQQGNVVTENSVGLFFLPPDQSPGFWLGDTSNSIEKKGGVVLDGPYHFRINHTELPAFLCGTCRKIIFDY</sequence>
<gene>
    <name evidence="2" type="ORF">C12CBH8_18270</name>
</gene>
<dbReference type="Proteomes" id="UP000593890">
    <property type="component" value="Chromosome"/>
</dbReference>
<evidence type="ECO:0000313" key="3">
    <source>
        <dbReference type="Proteomes" id="UP000593890"/>
    </source>
</evidence>
<reference evidence="3" key="1">
    <citation type="submission" date="2020-07" db="EMBL/GenBank/DDBJ databases">
        <title>Complete genome sequencing of Clostridia bacterium strain 12CBH8.</title>
        <authorList>
            <person name="Sakamoto M."/>
            <person name="Murakami T."/>
            <person name="Mori H."/>
        </authorList>
    </citation>
    <scope>NUCLEOTIDE SEQUENCE [LARGE SCALE GENOMIC DNA]</scope>
    <source>
        <strain evidence="3">12CBH8</strain>
    </source>
</reference>
<dbReference type="InterPro" id="IPR045504">
    <property type="entry name" value="DUF6487"/>
</dbReference>
<accession>A0A7I8D2Y2</accession>
<protein>
    <recommendedName>
        <fullName evidence="1">DUF6487 domain-containing protein</fullName>
    </recommendedName>
</protein>
<dbReference type="RefSeq" id="WP_090265358.1">
    <property type="nucleotide sequence ID" value="NZ_AP023321.1"/>
</dbReference>
<evidence type="ECO:0000313" key="2">
    <source>
        <dbReference type="EMBL" id="BCI61188.1"/>
    </source>
</evidence>
<name>A0A7I8D2Y2_9FIRM</name>
<organism evidence="2 3">
    <name type="scientific">Solibaculum mannosilyticum</name>
    <dbReference type="NCBI Taxonomy" id="2780922"/>
    <lineage>
        <taxon>Bacteria</taxon>
        <taxon>Bacillati</taxon>
        <taxon>Bacillota</taxon>
        <taxon>Clostridia</taxon>
        <taxon>Eubacteriales</taxon>
        <taxon>Oscillospiraceae</taxon>
        <taxon>Solibaculum</taxon>
    </lineage>
</organism>
<dbReference type="AlphaFoldDB" id="A0A7I8D2Y2"/>
<proteinExistence type="predicted"/>
<evidence type="ECO:0000259" key="1">
    <source>
        <dbReference type="Pfam" id="PF20097"/>
    </source>
</evidence>
<feature type="domain" description="DUF6487" evidence="1">
    <location>
        <begin position="3"/>
        <end position="79"/>
    </location>
</feature>
<dbReference type="KEGG" id="sman:C12CBH8_18270"/>